<feature type="region of interest" description="Disordered" evidence="1">
    <location>
        <begin position="391"/>
        <end position="428"/>
    </location>
</feature>
<feature type="compositionally biased region" description="Polar residues" evidence="1">
    <location>
        <begin position="555"/>
        <end position="567"/>
    </location>
</feature>
<dbReference type="Pfam" id="PF00533">
    <property type="entry name" value="BRCT"/>
    <property type="match status" value="1"/>
</dbReference>
<feature type="region of interest" description="Disordered" evidence="1">
    <location>
        <begin position="131"/>
        <end position="158"/>
    </location>
</feature>
<dbReference type="PROSITE" id="PS50172">
    <property type="entry name" value="BRCT"/>
    <property type="match status" value="1"/>
</dbReference>
<sequence>MKRGGKGSTRQSQDMHSVLFNQKSLTNVDSVVVPETPTNLTCARPGAAPSTSMMSVMETPENEVGCGAQGLPHTRFKAQAGGKSEVPTDSSSDRDEIDDSTVLDITPDLKLGKRRNLMSILESEDSFARSLKSQRTKNSSMLSGVQATSQQQQPEEDDFNLFAVSPVKKSRRRKSAAHVIMPFDLNDSESLTTKLRTIEEGQHRARRPVGGPGVEGPGSEKRQTAARGGRATGRRKSLIVPLSTDSSEDDEVILNTQRKNSKPRGSHPKEGPKKNRSCSRETVQNKGGTERSTISKGSTNSGINNGIWSAQNRSSDATKIFDSEDLELTPIKTSSQEISIRNIIADLESQPAAMDETLPQALPAGCGVAGMSFQNFSTRSFRLLQAQLPEEAGGAEGGEKTAGGKGGAGGTHTDWMEPSEASESAATEPDVTVILRGVIAYVEVRMGSDNRSQVIKEQLKVLGAEVRDRLSPDTTHPPPDPKGQRRAAAAALVTLRRKRRREFVSPRTDSVQRKRVPVGQESPLCSTDPKRRLKCSSEDSSSDTGVEGSCGGGKSMQQDAVSRTTTAVAVRGMDTEKDGTKSSESLALLLSDSSQDRSGSSEEAVLGSRRSSSRRRKYGDNTQDSGSEESCAVKKKSSSPGKRAISLVNNFVSGNLEGTVVAGPAHGEVNTEQEGSTEPGGNKMRRQSILKKAESMGKQGGKEKRKSVSIGGADILEVEVLHSPVREKAVNQRLPPTLSSPSFGVTSSQLPSSLPASQLRGHRLFNMDPVAPSQDLIVPSTPEDPKKFLRRPYTDLVIRGSKTQRTALKNQKGGSLSSLPLPRNPSPGRRAAGSSQVKKSTRGASTVPVRRSMRLNAAPVKKKSEDEDVFMGSEEEEEFLARSRIPLLPRPRRSTEEFQHAGELKAKGKRGRRPKGDSLPSLYVSSVHSKEKTSLLPVIMKLGGFRVTSVIDASTSHVVCGEARRTLSLLQGIARGAWVLDSSWVYESLELGRWAPEEAFELFMAFPGAKISRLQKQERGRKGNYTQTLFSGVGSIYVSEGCTPPTDQLRNLLELTGAKVVSHSRSANLAIGLPPSSSSAPSGSSGTRPLKVTHLSEKVVLGEGLAYLAWIHEPWHSLGQPHFPFPSTLHFISPPSLRLSTSDFISTLPPLPIPTLFQVPLSPRFLL</sequence>
<dbReference type="InterPro" id="IPR001357">
    <property type="entry name" value="BRCT_dom"/>
</dbReference>
<dbReference type="OrthoDB" id="2384350at2759"/>
<gene>
    <name evidence="3" type="ORF">C7M84_004477</name>
</gene>
<feature type="region of interest" description="Disordered" evidence="1">
    <location>
        <begin position="890"/>
        <end position="919"/>
    </location>
</feature>
<feature type="domain" description="BRCT" evidence="2">
    <location>
        <begin position="921"/>
        <end position="1002"/>
    </location>
</feature>
<reference evidence="3 4" key="2">
    <citation type="submission" date="2019-01" db="EMBL/GenBank/DDBJ databases">
        <title>The decoding of complex shrimp genome reveals the adaptation for benthos swimmer, frequently molting mechanism and breeding impact on genome.</title>
        <authorList>
            <person name="Sun Y."/>
            <person name="Gao Y."/>
            <person name="Yu Y."/>
        </authorList>
    </citation>
    <scope>NUCLEOTIDE SEQUENCE [LARGE SCALE GENOMIC DNA]</scope>
    <source>
        <tissue evidence="3">Muscle</tissue>
    </source>
</reference>
<dbReference type="Gene3D" id="3.40.50.10190">
    <property type="entry name" value="BRCT domain"/>
    <property type="match status" value="3"/>
</dbReference>
<feature type="compositionally biased region" description="Polar residues" evidence="1">
    <location>
        <begin position="280"/>
        <end position="310"/>
    </location>
</feature>
<name>A0A3R7PTV9_PENVA</name>
<evidence type="ECO:0000256" key="1">
    <source>
        <dbReference type="SAM" id="MobiDB-lite"/>
    </source>
</evidence>
<dbReference type="PANTHER" id="PTHR14625">
    <property type="entry name" value="MICROCEPHALIN"/>
    <property type="match status" value="1"/>
</dbReference>
<evidence type="ECO:0000313" key="4">
    <source>
        <dbReference type="Proteomes" id="UP000283509"/>
    </source>
</evidence>
<proteinExistence type="predicted"/>
<dbReference type="InterPro" id="IPR036420">
    <property type="entry name" value="BRCT_dom_sf"/>
</dbReference>
<dbReference type="EMBL" id="QCYY01001594">
    <property type="protein sequence ID" value="ROT76914.1"/>
    <property type="molecule type" value="Genomic_DNA"/>
</dbReference>
<feature type="compositionally biased region" description="Gly residues" evidence="1">
    <location>
        <begin position="394"/>
        <end position="410"/>
    </location>
</feature>
<comment type="caution">
    <text evidence="3">The sequence shown here is derived from an EMBL/GenBank/DDBJ whole genome shotgun (WGS) entry which is preliminary data.</text>
</comment>
<dbReference type="PANTHER" id="PTHR14625:SF3">
    <property type="entry name" value="MICROCEPHALIN"/>
    <property type="match status" value="1"/>
</dbReference>
<dbReference type="CDD" id="cd17736">
    <property type="entry name" value="BRCT_microcephalin_rpt2"/>
    <property type="match status" value="1"/>
</dbReference>
<evidence type="ECO:0000313" key="3">
    <source>
        <dbReference type="EMBL" id="ROT76914.1"/>
    </source>
</evidence>
<dbReference type="CDD" id="cd17751">
    <property type="entry name" value="BRCT_microcephalin_rpt3"/>
    <property type="match status" value="1"/>
</dbReference>
<reference evidence="3 4" key="1">
    <citation type="submission" date="2018-04" db="EMBL/GenBank/DDBJ databases">
        <authorList>
            <person name="Zhang X."/>
            <person name="Yuan J."/>
            <person name="Li F."/>
            <person name="Xiang J."/>
        </authorList>
    </citation>
    <scope>NUCLEOTIDE SEQUENCE [LARGE SCALE GENOMIC DNA]</scope>
    <source>
        <tissue evidence="3">Muscle</tissue>
    </source>
</reference>
<feature type="compositionally biased region" description="Polar residues" evidence="1">
    <location>
        <begin position="833"/>
        <end position="844"/>
    </location>
</feature>
<dbReference type="GO" id="GO:0000278">
    <property type="term" value="P:mitotic cell cycle"/>
    <property type="evidence" value="ECO:0007669"/>
    <property type="project" value="TreeGrafter"/>
</dbReference>
<dbReference type="AlphaFoldDB" id="A0A3R7PTV9"/>
<feature type="compositionally biased region" description="Low complexity" evidence="1">
    <location>
        <begin position="582"/>
        <end position="603"/>
    </location>
</feature>
<accession>A0A3R7PTV9</accession>
<dbReference type="SMART" id="SM00292">
    <property type="entry name" value="BRCT"/>
    <property type="match status" value="1"/>
</dbReference>
<feature type="compositionally biased region" description="Low complexity" evidence="1">
    <location>
        <begin position="813"/>
        <end position="830"/>
    </location>
</feature>
<feature type="compositionally biased region" description="Basic and acidic residues" evidence="1">
    <location>
        <begin position="893"/>
        <end position="906"/>
    </location>
</feature>
<dbReference type="Proteomes" id="UP000283509">
    <property type="component" value="Unassembled WGS sequence"/>
</dbReference>
<protein>
    <submittedName>
        <fullName evidence="3">Microcephalin</fullName>
    </submittedName>
</protein>
<feature type="region of interest" description="Disordered" evidence="1">
    <location>
        <begin position="466"/>
        <end position="639"/>
    </location>
</feature>
<feature type="region of interest" description="Disordered" evidence="1">
    <location>
        <begin position="801"/>
        <end position="872"/>
    </location>
</feature>
<organism evidence="3 4">
    <name type="scientific">Penaeus vannamei</name>
    <name type="common">Whiteleg shrimp</name>
    <name type="synonym">Litopenaeus vannamei</name>
    <dbReference type="NCBI Taxonomy" id="6689"/>
    <lineage>
        <taxon>Eukaryota</taxon>
        <taxon>Metazoa</taxon>
        <taxon>Ecdysozoa</taxon>
        <taxon>Arthropoda</taxon>
        <taxon>Crustacea</taxon>
        <taxon>Multicrustacea</taxon>
        <taxon>Malacostraca</taxon>
        <taxon>Eumalacostraca</taxon>
        <taxon>Eucarida</taxon>
        <taxon>Decapoda</taxon>
        <taxon>Dendrobranchiata</taxon>
        <taxon>Penaeoidea</taxon>
        <taxon>Penaeidae</taxon>
        <taxon>Penaeus</taxon>
    </lineage>
</organism>
<evidence type="ECO:0000259" key="2">
    <source>
        <dbReference type="PROSITE" id="PS50172"/>
    </source>
</evidence>
<keyword evidence="4" id="KW-1185">Reference proteome</keyword>
<feature type="region of interest" description="Disordered" evidence="1">
    <location>
        <begin position="198"/>
        <end position="310"/>
    </location>
</feature>
<feature type="region of interest" description="Disordered" evidence="1">
    <location>
        <begin position="76"/>
        <end position="98"/>
    </location>
</feature>
<dbReference type="InterPro" id="IPR022047">
    <property type="entry name" value="Microcephalin-like"/>
</dbReference>
<dbReference type="SUPFAM" id="SSF52113">
    <property type="entry name" value="BRCT domain"/>
    <property type="match status" value="1"/>
</dbReference>
<feature type="compositionally biased region" description="Polar residues" evidence="1">
    <location>
        <begin position="131"/>
        <end position="153"/>
    </location>
</feature>
<dbReference type="STRING" id="6689.A0A3R7PTV9"/>